<dbReference type="InterPro" id="IPR001849">
    <property type="entry name" value="PH_domain"/>
</dbReference>
<dbReference type="STRING" id="2018661.A0A2A2L4W5"/>
<name>A0A2A2L4W5_9BILA</name>
<dbReference type="Pfam" id="PF08174">
    <property type="entry name" value="Anillin"/>
    <property type="match status" value="1"/>
</dbReference>
<dbReference type="InterPro" id="IPR012966">
    <property type="entry name" value="AHD"/>
</dbReference>
<dbReference type="GO" id="GO:0031106">
    <property type="term" value="P:septin ring organization"/>
    <property type="evidence" value="ECO:0007669"/>
    <property type="project" value="TreeGrafter"/>
</dbReference>
<keyword evidence="4" id="KW-1185">Reference proteome</keyword>
<evidence type="ECO:0000313" key="4">
    <source>
        <dbReference type="Proteomes" id="UP000218231"/>
    </source>
</evidence>
<dbReference type="OrthoDB" id="5817051at2759"/>
<gene>
    <name evidence="3" type="ORF">WR25_14552</name>
</gene>
<feature type="domain" description="PH" evidence="2">
    <location>
        <begin position="205"/>
        <end position="305"/>
    </location>
</feature>
<evidence type="ECO:0000259" key="2">
    <source>
        <dbReference type="SMART" id="SM00233"/>
    </source>
</evidence>
<organism evidence="3 4">
    <name type="scientific">Diploscapter pachys</name>
    <dbReference type="NCBI Taxonomy" id="2018661"/>
    <lineage>
        <taxon>Eukaryota</taxon>
        <taxon>Metazoa</taxon>
        <taxon>Ecdysozoa</taxon>
        <taxon>Nematoda</taxon>
        <taxon>Chromadorea</taxon>
        <taxon>Rhabditida</taxon>
        <taxon>Rhabditina</taxon>
        <taxon>Rhabditomorpha</taxon>
        <taxon>Rhabditoidea</taxon>
        <taxon>Rhabditidae</taxon>
        <taxon>Diploscapter</taxon>
    </lineage>
</organism>
<evidence type="ECO:0000313" key="3">
    <source>
        <dbReference type="EMBL" id="PAV81194.1"/>
    </source>
</evidence>
<dbReference type="PANTHER" id="PTHR21538">
    <property type="entry name" value="ANILLIN/RHOTEKIN RTKN"/>
    <property type="match status" value="1"/>
</dbReference>
<dbReference type="InterPro" id="IPR051364">
    <property type="entry name" value="Cytokinesis/Rho-signaling"/>
</dbReference>
<dbReference type="AlphaFoldDB" id="A0A2A2L4W5"/>
<accession>A0A2A2L4W5</accession>
<dbReference type="EMBL" id="LIAE01007195">
    <property type="protein sequence ID" value="PAV81194.1"/>
    <property type="molecule type" value="Genomic_DNA"/>
</dbReference>
<proteinExistence type="predicted"/>
<sequence length="471" mass="52345">MPVIREYDDSAHQPSPGSIGVSQISIPLAWNREQHFKSKGDGRTYSMFVVLQTRSKVVDTKLVTNINRATTDVVFNESFIFENETEDFCIEMLIYAARTDSGTSSDNGGSLRAKISRSLGRKFGSSVKNQLATATENKLPMRPDAVTGSTHFNLLAHAYLTLSDAGDRPRIHDLKISAFADLSGPPLYGHIICRLVVQPSSVIYPIAEGVISVEHVEKDISIRNVRARLQAGSLQCYVSKEIRQLPMEEILLMKSKISSTTNPYTLLLTTAGDVDVEASRVYIRVDNETVCEAWKRAIRKQINDCASWGHFAYSQSQLVYDGPKDPVVETFGRAQGHSLYDKVDIKGTYSRASPLPPLHHGTPMGSYSIRTAPVRRPKQRANVLDLFPTTTPSPQQQQQLDENHVTKVSVPDYTPTVTYQGSPNPSKYRRFQHSPGQRPTAPVAPMVRKQAPIQNTYQGLLHTNSYSAMPV</sequence>
<dbReference type="Proteomes" id="UP000218231">
    <property type="component" value="Unassembled WGS sequence"/>
</dbReference>
<dbReference type="GO" id="GO:0005826">
    <property type="term" value="C:actomyosin contractile ring"/>
    <property type="evidence" value="ECO:0007669"/>
    <property type="project" value="TreeGrafter"/>
</dbReference>
<dbReference type="GO" id="GO:0000915">
    <property type="term" value="P:actomyosin contractile ring assembly"/>
    <property type="evidence" value="ECO:0007669"/>
    <property type="project" value="TreeGrafter"/>
</dbReference>
<evidence type="ECO:0000256" key="1">
    <source>
        <dbReference type="SAM" id="MobiDB-lite"/>
    </source>
</evidence>
<dbReference type="SMART" id="SM00233">
    <property type="entry name" value="PH"/>
    <property type="match status" value="1"/>
</dbReference>
<comment type="caution">
    <text evidence="3">The sequence shown here is derived from an EMBL/GenBank/DDBJ whole genome shotgun (WGS) entry which is preliminary data.</text>
</comment>
<reference evidence="3 4" key="1">
    <citation type="journal article" date="2017" name="Curr. Biol.">
        <title>Genome architecture and evolution of a unichromosomal asexual nematode.</title>
        <authorList>
            <person name="Fradin H."/>
            <person name="Zegar C."/>
            <person name="Gutwein M."/>
            <person name="Lucas J."/>
            <person name="Kovtun M."/>
            <person name="Corcoran D."/>
            <person name="Baugh L.R."/>
            <person name="Kiontke K."/>
            <person name="Gunsalus K."/>
            <person name="Fitch D.H."/>
            <person name="Piano F."/>
        </authorList>
    </citation>
    <scope>NUCLEOTIDE SEQUENCE [LARGE SCALE GENOMIC DNA]</scope>
    <source>
        <strain evidence="3">PF1309</strain>
    </source>
</reference>
<protein>
    <recommendedName>
        <fullName evidence="2">PH domain-containing protein</fullName>
    </recommendedName>
</protein>
<feature type="compositionally biased region" description="Polar residues" evidence="1">
    <location>
        <begin position="416"/>
        <end position="425"/>
    </location>
</feature>
<dbReference type="GO" id="GO:0000281">
    <property type="term" value="P:mitotic cytokinesis"/>
    <property type="evidence" value="ECO:0007669"/>
    <property type="project" value="TreeGrafter"/>
</dbReference>
<dbReference type="PANTHER" id="PTHR21538:SF24">
    <property type="entry name" value="PH DOMAIN-CONTAINING PROTEIN"/>
    <property type="match status" value="1"/>
</dbReference>
<feature type="region of interest" description="Disordered" evidence="1">
    <location>
        <begin position="416"/>
        <end position="442"/>
    </location>
</feature>